<dbReference type="InterPro" id="IPR035983">
    <property type="entry name" value="Hect_E3_ubiquitin_ligase"/>
</dbReference>
<name>K0S6F2_THAOC</name>
<dbReference type="Proteomes" id="UP000266841">
    <property type="component" value="Unassembled WGS sequence"/>
</dbReference>
<evidence type="ECO:0000313" key="8">
    <source>
        <dbReference type="EMBL" id="EJK60489.1"/>
    </source>
</evidence>
<dbReference type="GO" id="GO:0006511">
    <property type="term" value="P:ubiquitin-dependent protein catabolic process"/>
    <property type="evidence" value="ECO:0007669"/>
    <property type="project" value="TreeGrafter"/>
</dbReference>
<evidence type="ECO:0000256" key="3">
    <source>
        <dbReference type="ARBA" id="ARBA00022679"/>
    </source>
</evidence>
<keyword evidence="3" id="KW-0808">Transferase</keyword>
<dbReference type="CDD" id="cd00078">
    <property type="entry name" value="HECTc"/>
    <property type="match status" value="1"/>
</dbReference>
<dbReference type="GO" id="GO:0000209">
    <property type="term" value="P:protein polyubiquitination"/>
    <property type="evidence" value="ECO:0007669"/>
    <property type="project" value="InterPro"/>
</dbReference>
<dbReference type="Gene3D" id="3.30.2160.10">
    <property type="entry name" value="Hect, E3 ligase catalytic domain"/>
    <property type="match status" value="1"/>
</dbReference>
<evidence type="ECO:0000256" key="1">
    <source>
        <dbReference type="ARBA" id="ARBA00000885"/>
    </source>
</evidence>
<comment type="caution">
    <text evidence="8">The sequence shown here is derived from an EMBL/GenBank/DDBJ whole genome shotgun (WGS) entry which is preliminary data.</text>
</comment>
<dbReference type="OMA" id="RNIVRFW"/>
<dbReference type="FunFam" id="3.30.2160.10:FF:000002">
    <property type="entry name" value="Putative Ubiquitin-protein ligase E3C"/>
    <property type="match status" value="1"/>
</dbReference>
<protein>
    <recommendedName>
        <fullName evidence="2">HECT-type E3 ubiquitin transferase</fullName>
        <ecNumber evidence="2">2.3.2.26</ecNumber>
    </recommendedName>
</protein>
<evidence type="ECO:0000256" key="5">
    <source>
        <dbReference type="PROSITE-ProRule" id="PRU00104"/>
    </source>
</evidence>
<feature type="compositionally biased region" description="Polar residues" evidence="6">
    <location>
        <begin position="44"/>
        <end position="60"/>
    </location>
</feature>
<dbReference type="EC" id="2.3.2.26" evidence="2"/>
<evidence type="ECO:0000313" key="9">
    <source>
        <dbReference type="Proteomes" id="UP000266841"/>
    </source>
</evidence>
<dbReference type="GO" id="GO:0061630">
    <property type="term" value="F:ubiquitin protein ligase activity"/>
    <property type="evidence" value="ECO:0007669"/>
    <property type="project" value="UniProtKB-EC"/>
</dbReference>
<dbReference type="SUPFAM" id="SSF56204">
    <property type="entry name" value="Hect, E3 ligase catalytic domain"/>
    <property type="match status" value="1"/>
</dbReference>
<feature type="compositionally biased region" description="Basic and acidic residues" evidence="6">
    <location>
        <begin position="28"/>
        <end position="42"/>
    </location>
</feature>
<organism evidence="8 9">
    <name type="scientific">Thalassiosira oceanica</name>
    <name type="common">Marine diatom</name>
    <dbReference type="NCBI Taxonomy" id="159749"/>
    <lineage>
        <taxon>Eukaryota</taxon>
        <taxon>Sar</taxon>
        <taxon>Stramenopiles</taxon>
        <taxon>Ochrophyta</taxon>
        <taxon>Bacillariophyta</taxon>
        <taxon>Coscinodiscophyceae</taxon>
        <taxon>Thalassiosirophycidae</taxon>
        <taxon>Thalassiosirales</taxon>
        <taxon>Thalassiosiraceae</taxon>
        <taxon>Thalassiosira</taxon>
    </lineage>
</organism>
<dbReference type="EMBL" id="AGNL01021030">
    <property type="protein sequence ID" value="EJK60489.1"/>
    <property type="molecule type" value="Genomic_DNA"/>
</dbReference>
<proteinExistence type="predicted"/>
<feature type="region of interest" description="Disordered" evidence="6">
    <location>
        <begin position="1"/>
        <end position="61"/>
    </location>
</feature>
<feature type="active site" description="Glycyl thioester intermediate" evidence="5">
    <location>
        <position position="1333"/>
    </location>
</feature>
<evidence type="ECO:0000256" key="6">
    <source>
        <dbReference type="SAM" id="MobiDB-lite"/>
    </source>
</evidence>
<dbReference type="SMART" id="SM00119">
    <property type="entry name" value="HECTc"/>
    <property type="match status" value="1"/>
</dbReference>
<dbReference type="eggNOG" id="KOG4427">
    <property type="taxonomic scope" value="Eukaryota"/>
</dbReference>
<dbReference type="Gene3D" id="3.30.2410.10">
    <property type="entry name" value="Hect, E3 ligase catalytic domain"/>
    <property type="match status" value="1"/>
</dbReference>
<dbReference type="OrthoDB" id="8068875at2759"/>
<evidence type="ECO:0000256" key="4">
    <source>
        <dbReference type="ARBA" id="ARBA00022786"/>
    </source>
</evidence>
<accession>K0S6F2</accession>
<evidence type="ECO:0000259" key="7">
    <source>
        <dbReference type="PROSITE" id="PS50237"/>
    </source>
</evidence>
<dbReference type="InterPro" id="IPR044611">
    <property type="entry name" value="E3A/B/C-like"/>
</dbReference>
<dbReference type="Pfam" id="PF00632">
    <property type="entry name" value="HECT"/>
    <property type="match status" value="1"/>
</dbReference>
<feature type="domain" description="HECT" evidence="7">
    <location>
        <begin position="999"/>
        <end position="1365"/>
    </location>
</feature>
<dbReference type="Gene3D" id="3.90.1750.10">
    <property type="entry name" value="Hect, E3 ligase catalytic domains"/>
    <property type="match status" value="1"/>
</dbReference>
<gene>
    <name evidence="8" type="ORF">THAOC_19149</name>
</gene>
<feature type="region of interest" description="Disordered" evidence="6">
    <location>
        <begin position="567"/>
        <end position="587"/>
    </location>
</feature>
<evidence type="ECO:0000256" key="2">
    <source>
        <dbReference type="ARBA" id="ARBA00012485"/>
    </source>
</evidence>
<dbReference type="PANTHER" id="PTHR45700:SF2">
    <property type="entry name" value="UBIQUITIN-PROTEIN LIGASE E3C"/>
    <property type="match status" value="1"/>
</dbReference>
<comment type="catalytic activity">
    <reaction evidence="1">
        <text>S-ubiquitinyl-[E2 ubiquitin-conjugating enzyme]-L-cysteine + [acceptor protein]-L-lysine = [E2 ubiquitin-conjugating enzyme]-L-cysteine + N(6)-ubiquitinyl-[acceptor protein]-L-lysine.</text>
        <dbReference type="EC" id="2.3.2.26"/>
    </reaction>
</comment>
<keyword evidence="4 5" id="KW-0833">Ubl conjugation pathway</keyword>
<dbReference type="InterPro" id="IPR000569">
    <property type="entry name" value="HECT_dom"/>
</dbReference>
<sequence length="1365" mass="150601">MFADELAGNPAKKRADEARARRLRAKREKQAKQRRHEEEKKKASASTIASYATQNATSISESKDAKAVFDQAQENRNAALNITSGGDEKSAAAIAESLAAPELKSAAEKAAEQRKLRAEQRVATRAAVTIQSIIRSKQTAKIVRREQRAIFDKRIGDLVALSNILKSKSNQEYVAPQATATTMVAQFLFFAVPTLRDSALASDMILLGDDLSRWAQLVKYLLLPGVCGNNNIDLDPILPWMESLAGSRRFEKILTLCVKNIAFDHGKANRTKNSCCAIANSFMRAILRLDGNTYTGGGRDRVYKRSCSLLLPASATDSKNCDLFLSLRATLFFGPSLNSSPIPVDADRLHFSADRRERAGTLVKLVLDLISSLETSGAEQMAICRLSSRFLVEILTVPLFSLKVISSSYDCLVREGRHGPSPLLVRYIRRFLSCNGDNLLDGGMETVLYNPDVSLNECNATPVLCLLGTLVQLGRASSALNGKSPSEIQYKPAAEYYNFLALLINAAPLGTFSSRMSAVEWVYNGSSSTPIVLSSAVIDQVSAIISASTVRGLFNCAIDNDALGTKTTLGNKTSKDKKHEQDLEELGSTSAANVAAKEAMTDRTNSIWRSGWAKKLQSLISGSGSSGIAKPTKIPSLSNGAGKLLNTSSISRQLANGKGPVDRTVTNAVMASEESNKTASELNHSAPRQDYSITLFFALCRVYCSILSRWGGYGKHDLVNRPLPEKQDKDHASATTEKCVTALLNVLCFSTSLLETAWAVVQSNPRVVSDLYAVIDVRKRGEAIRTLSSDPLYNRSVHTLGEAEGNVGAVILYIFTACLCHTLIVTDDVEIHDMEKPLPKHQLRRLILLQKKLLYRACCLDDVHEGTSKSQSVTSNSFGVALIAISANAMSDLYSRSSRRLLCSPKLWIEEDLLEKDMKRCKTHQDFISLLSVPICRICPFLVSYKCRLKLFERIVTTNRTEIQGSNELRNLRPGIMCTVNRSRVLEDGLAHLNKLGRDLRQRIVVSYLSEVGARETGVDVGGLFKEFWTDLSALAFNPDYALFKVAEGSPNMSMYPNPLSKLAHGQDHVVLFEFLGRILGKALYEGITIQPQFAHLFLSFLRGDHSYLHLLTDLSTIDSESFKYGTLSITLSALTSKSATLYNNLMFLKTYEGDVNDLCLNFTVSTDDFGVRGSEAEVPLVEDGVNVAVTNENKRSYIYLMAKYHCSDRIKEQSSAFTRGLWDVIDRSWLRLFNEPELQVLISGASDGRIDVADMKSHARYTGGYTMLDRNIVRFWSVVNKMSPKHQADLLRFVTSCERPPPLGFSSMNPPFTVQRIGIMRDGEKLPSASTCFNTLKLPTYSSEKVLRERLIYAIESGAGFELT</sequence>
<reference evidence="8 9" key="1">
    <citation type="journal article" date="2012" name="Genome Biol.">
        <title>Genome and low-iron response of an oceanic diatom adapted to chronic iron limitation.</title>
        <authorList>
            <person name="Lommer M."/>
            <person name="Specht M."/>
            <person name="Roy A.S."/>
            <person name="Kraemer L."/>
            <person name="Andreson R."/>
            <person name="Gutowska M.A."/>
            <person name="Wolf J."/>
            <person name="Bergner S.V."/>
            <person name="Schilhabel M.B."/>
            <person name="Klostermeier U.C."/>
            <person name="Beiko R.G."/>
            <person name="Rosenstiel P."/>
            <person name="Hippler M."/>
            <person name="Laroche J."/>
        </authorList>
    </citation>
    <scope>NUCLEOTIDE SEQUENCE [LARGE SCALE GENOMIC DNA]</scope>
    <source>
        <strain evidence="8 9">CCMP1005</strain>
    </source>
</reference>
<dbReference type="PANTHER" id="PTHR45700">
    <property type="entry name" value="UBIQUITIN-PROTEIN LIGASE E3C"/>
    <property type="match status" value="1"/>
</dbReference>
<dbReference type="PROSITE" id="PS50237">
    <property type="entry name" value="HECT"/>
    <property type="match status" value="1"/>
</dbReference>
<keyword evidence="9" id="KW-1185">Reference proteome</keyword>